<dbReference type="InterPro" id="IPR018965">
    <property type="entry name" value="Ub-activating_enz_E1_C"/>
</dbReference>
<organism evidence="13 14">
    <name type="scientific">Naegleria fowleri</name>
    <name type="common">Brain eating amoeba</name>
    <dbReference type="NCBI Taxonomy" id="5763"/>
    <lineage>
        <taxon>Eukaryota</taxon>
        <taxon>Discoba</taxon>
        <taxon>Heterolobosea</taxon>
        <taxon>Tetramitia</taxon>
        <taxon>Eutetramitia</taxon>
        <taxon>Vahlkampfiidae</taxon>
        <taxon>Naegleria</taxon>
    </lineage>
</organism>
<dbReference type="InterPro" id="IPR000011">
    <property type="entry name" value="UBQ/SUMO-activ_enz_E1-like"/>
</dbReference>
<name>A0A6A5BMD1_NAEFO</name>
<dbReference type="InterPro" id="IPR018074">
    <property type="entry name" value="UBQ-activ_enz_E1_CS"/>
</dbReference>
<dbReference type="RefSeq" id="XP_044559863.1">
    <property type="nucleotide sequence ID" value="XM_044709479.1"/>
</dbReference>
<dbReference type="Gene3D" id="3.50.50.80">
    <property type="entry name" value="Ubiquitin-activating enzyme E1, inactive adenylation domain, subdomain 1"/>
    <property type="match status" value="1"/>
</dbReference>
<dbReference type="NCBIfam" id="TIGR01408">
    <property type="entry name" value="Ube1"/>
    <property type="match status" value="1"/>
</dbReference>
<dbReference type="Gene3D" id="2.40.30.180">
    <property type="entry name" value="Ubiquitin-activating enzyme E1, FCCH domain"/>
    <property type="match status" value="1"/>
</dbReference>
<dbReference type="GO" id="GO:0005524">
    <property type="term" value="F:ATP binding"/>
    <property type="evidence" value="ECO:0007669"/>
    <property type="project" value="UniProtKB-KW"/>
</dbReference>
<dbReference type="Pfam" id="PF00899">
    <property type="entry name" value="ThiF"/>
    <property type="match status" value="2"/>
</dbReference>
<dbReference type="InterPro" id="IPR042302">
    <property type="entry name" value="E1_FCCH_sf"/>
</dbReference>
<keyword evidence="8 10" id="KW-0067">ATP-binding</keyword>
<evidence type="ECO:0000256" key="10">
    <source>
        <dbReference type="RuleBase" id="RU000519"/>
    </source>
</evidence>
<keyword evidence="6 10" id="KW-0547">Nucleotide-binding</keyword>
<comment type="caution">
    <text evidence="13">The sequence shown here is derived from an EMBL/GenBank/DDBJ whole genome shotgun (WGS) entry which is preliminary data.</text>
</comment>
<evidence type="ECO:0000256" key="7">
    <source>
        <dbReference type="ARBA" id="ARBA00022786"/>
    </source>
</evidence>
<dbReference type="InterPro" id="IPR019572">
    <property type="entry name" value="UBA_E1_SCCH"/>
</dbReference>
<keyword evidence="5 10" id="KW-0436">Ligase</keyword>
<sequence length="1037" mass="117387">MLSSSSNHNHNSSSQDRMVDEDHQEVDEKLYSRQLYVLGVDAMKRMQQSNVLICGLGGLGVEVAKNVILTGVKSVTLHDPKNVTFDDLSAQFYASEKDIGQNRAEVSLQQLKELNQYVPVKIHKGDLTEDFITQFAVVVFTDTHIPQLVEVNEICHKHNVKFIACESRGLMGSVFCDFGTNFTVYDPDGENVVTNIVTDITNGYPATVTVYDDKPTHGLYDDEYVQFEGIEGMEEINKVSEPIKIKVSGKHTFKIDLDTTKFGEYKSGSGGYVKQVKVPTSHSYQPLKDQLANPTCIDFDFAKFSRPQQIHLAMLALSEFEKRNQSLPKPYNKADAERLLEIAKEIAPEALKEHLDEKIVKLLAYTCRGNLNPMAAFLGGIVAQETQKACSGKFSPLNQYFHFDALECLPEDENLYPAEEDCQPTSTRYDGQIAVFGKSFQHKLADVKEFIVGAGALGCEFLKNYAMMGVGCGPNGKVFVTDMDSIEVSNLNRQFLFRRRHVGQQKSTTAAEAVKAMNPEFHVIALQDKVAPETEQTFDDDFWEQLTGVTNALDNVQARLYVDTRCVYYGKPLLESGTLGTKGNTQVVVPKLTESYGTTRDPPEKEIPICTLKNFPNAIEHTIQWARDAFEGFFNKVPNDVNTYLSKTDYIKELDSLASKKAVLENVYESLITNKPLSFEDCITWARLKFEQLFRNNIMQLLYNFPLDMVTSTGTPFWGGAKRPPVPLSFDPNDPLHLDFIVSAANLRAFIYGLKGHSKDEYDFKAVVSKVHVPPFQPKSGVKIQSDEKENKEPEQEFSDSDEQEMQHMQSQIPKPNDMAGFRLNVAEFEKDDDTNYHIDFITAASNLRARNYKIPEVDRHKTKGIAGKIIPAMVTTTALITGLVGFEFYKLMQGFDKIAPYKNAFVNIALPFVTFSEPGEPPKQKYLETTWTLWDRFEIDEGRDITLKEFMDIFKERFKLEITMMSAGKSMIYSFFGNKKAIEEKMKTPLGQLVETVSQTQFLPKQKYVNFEVCCQDLENGDDQDVPYVRYKFRGW</sequence>
<feature type="active site" description="Glycyl thioester intermediate" evidence="9">
    <location>
        <position position="610"/>
    </location>
</feature>
<dbReference type="EC" id="6.2.1.45" evidence="4"/>
<comment type="similarity">
    <text evidence="3 10">Belongs to the ubiquitin-activating E1 family.</text>
</comment>
<dbReference type="Pfam" id="PF09358">
    <property type="entry name" value="E1_UFD"/>
    <property type="match status" value="1"/>
</dbReference>
<dbReference type="PANTHER" id="PTHR10953:SF4">
    <property type="entry name" value="UBIQUITIN-ACTIVATING ENZYME E1 C-TERMINAL DOMAIN-CONTAINING PROTEIN"/>
    <property type="match status" value="1"/>
</dbReference>
<keyword evidence="14" id="KW-1185">Reference proteome</keyword>
<evidence type="ECO:0000256" key="4">
    <source>
        <dbReference type="ARBA" id="ARBA00012990"/>
    </source>
</evidence>
<dbReference type="AlphaFoldDB" id="A0A6A5BMD1"/>
<dbReference type="Gene3D" id="3.10.290.60">
    <property type="entry name" value="Ubiquitin-activating enzyme E1, UFD domain"/>
    <property type="match status" value="1"/>
</dbReference>
<dbReference type="CDD" id="cd01491">
    <property type="entry name" value="Ube1_repeat1"/>
    <property type="match status" value="1"/>
</dbReference>
<dbReference type="FunFam" id="3.50.50.80:FF:000001">
    <property type="entry name" value="ubiquitin-like modifier-activating enzyme 1"/>
    <property type="match status" value="1"/>
</dbReference>
<dbReference type="GO" id="GO:0005634">
    <property type="term" value="C:nucleus"/>
    <property type="evidence" value="ECO:0007669"/>
    <property type="project" value="TreeGrafter"/>
</dbReference>
<evidence type="ECO:0000313" key="14">
    <source>
        <dbReference type="Proteomes" id="UP000444721"/>
    </source>
</evidence>
<dbReference type="UniPathway" id="UPA00143"/>
<evidence type="ECO:0000256" key="1">
    <source>
        <dbReference type="ARBA" id="ARBA00000488"/>
    </source>
</evidence>
<dbReference type="InterPro" id="IPR042449">
    <property type="entry name" value="Ub-E1_IAD_1"/>
</dbReference>
<reference evidence="13 14" key="1">
    <citation type="journal article" date="2019" name="Sci. Rep.">
        <title>Nanopore sequencing improves the draft genome of the human pathogenic amoeba Naegleria fowleri.</title>
        <authorList>
            <person name="Liechti N."/>
            <person name="Schurch N."/>
            <person name="Bruggmann R."/>
            <person name="Wittwer M."/>
        </authorList>
    </citation>
    <scope>NUCLEOTIDE SEQUENCE [LARGE SCALE GENOMIC DNA]</scope>
    <source>
        <strain evidence="13 14">ATCC 30894</strain>
    </source>
</reference>
<evidence type="ECO:0000256" key="6">
    <source>
        <dbReference type="ARBA" id="ARBA00022741"/>
    </source>
</evidence>
<evidence type="ECO:0000313" key="13">
    <source>
        <dbReference type="EMBL" id="KAF0975150.1"/>
    </source>
</evidence>
<dbReference type="CDD" id="cd01490">
    <property type="entry name" value="Ube1_repeat2"/>
    <property type="match status" value="1"/>
</dbReference>
<dbReference type="FunFam" id="3.40.50.720:FF:000015">
    <property type="entry name" value="Ubiquitin-activating enzyme E1 1"/>
    <property type="match status" value="1"/>
</dbReference>
<evidence type="ECO:0000256" key="3">
    <source>
        <dbReference type="ARBA" id="ARBA00005673"/>
    </source>
</evidence>
<dbReference type="SUPFAM" id="SSF69572">
    <property type="entry name" value="Activating enzymes of the ubiquitin-like proteins"/>
    <property type="match status" value="2"/>
</dbReference>
<dbReference type="GO" id="GO:0006511">
    <property type="term" value="P:ubiquitin-dependent protein catabolic process"/>
    <property type="evidence" value="ECO:0007669"/>
    <property type="project" value="TreeGrafter"/>
</dbReference>
<dbReference type="Pfam" id="PF10585">
    <property type="entry name" value="UBA_E1_SCCH"/>
    <property type="match status" value="1"/>
</dbReference>
<dbReference type="InterPro" id="IPR042063">
    <property type="entry name" value="Ubi_acti_E1_SCCH"/>
</dbReference>
<dbReference type="InterPro" id="IPR038252">
    <property type="entry name" value="UBA_E1_C_sf"/>
</dbReference>
<dbReference type="VEuPathDB" id="AmoebaDB:FDP41_005903"/>
<evidence type="ECO:0000256" key="11">
    <source>
        <dbReference type="SAM" id="MobiDB-lite"/>
    </source>
</evidence>
<feature type="region of interest" description="Disordered" evidence="11">
    <location>
        <begin position="778"/>
        <end position="817"/>
    </location>
</feature>
<accession>A0A6A5BMD1</accession>
<evidence type="ECO:0000256" key="9">
    <source>
        <dbReference type="PROSITE-ProRule" id="PRU10132"/>
    </source>
</evidence>
<dbReference type="Proteomes" id="UP000444721">
    <property type="component" value="Unassembled WGS sequence"/>
</dbReference>
<dbReference type="PROSITE" id="PS00865">
    <property type="entry name" value="UBIQUITIN_ACTIVAT_2"/>
    <property type="match status" value="1"/>
</dbReference>
<dbReference type="InterPro" id="IPR018075">
    <property type="entry name" value="UBQ-activ_enz_E1"/>
</dbReference>
<dbReference type="EMBL" id="VFQX01000048">
    <property type="protein sequence ID" value="KAF0975150.1"/>
    <property type="molecule type" value="Genomic_DNA"/>
</dbReference>
<dbReference type="PANTHER" id="PTHR10953">
    <property type="entry name" value="UBIQUITIN-ACTIVATING ENZYME E1"/>
    <property type="match status" value="1"/>
</dbReference>
<dbReference type="GeneID" id="68113121"/>
<comment type="pathway">
    <text evidence="2">Protein modification; protein ubiquitination.</text>
</comment>
<evidence type="ECO:0000256" key="8">
    <source>
        <dbReference type="ARBA" id="ARBA00022840"/>
    </source>
</evidence>
<gene>
    <name evidence="13" type="ORF">FDP41_005903</name>
</gene>
<dbReference type="FunFam" id="3.40.50.12550:FF:000001">
    <property type="entry name" value="Ubiquitin-activating enzyme E1 1"/>
    <property type="match status" value="1"/>
</dbReference>
<protein>
    <recommendedName>
        <fullName evidence="4">E1 ubiquitin-activating enzyme</fullName>
        <ecNumber evidence="4">6.2.1.45</ecNumber>
    </recommendedName>
</protein>
<dbReference type="GO" id="GO:0005737">
    <property type="term" value="C:cytoplasm"/>
    <property type="evidence" value="ECO:0007669"/>
    <property type="project" value="TreeGrafter"/>
</dbReference>
<dbReference type="SMART" id="SM00985">
    <property type="entry name" value="UBA_e1_C"/>
    <property type="match status" value="1"/>
</dbReference>
<feature type="domain" description="Ubiquitin-activating enzyme E1 C-terminal" evidence="12">
    <location>
        <begin position="902"/>
        <end position="1030"/>
    </location>
</feature>
<dbReference type="FunFam" id="3.10.290.60:FF:000001">
    <property type="entry name" value="Ubiquitin-activating enzyme E1 2"/>
    <property type="match status" value="1"/>
</dbReference>
<evidence type="ECO:0000256" key="2">
    <source>
        <dbReference type="ARBA" id="ARBA00004906"/>
    </source>
</evidence>
<dbReference type="InterPro" id="IPR045886">
    <property type="entry name" value="ThiF/MoeB/HesA"/>
</dbReference>
<dbReference type="InterPro" id="IPR035985">
    <property type="entry name" value="Ubiquitin-activating_enz"/>
</dbReference>
<proteinExistence type="inferred from homology"/>
<dbReference type="GO" id="GO:0006974">
    <property type="term" value="P:DNA damage response"/>
    <property type="evidence" value="ECO:0007669"/>
    <property type="project" value="TreeGrafter"/>
</dbReference>
<dbReference type="VEuPathDB" id="AmoebaDB:NF0114210"/>
<dbReference type="Gene3D" id="1.10.10.2660">
    <property type="entry name" value="Ubiquitin-activating enzyme E1, SCCH domain"/>
    <property type="match status" value="1"/>
</dbReference>
<feature type="compositionally biased region" description="Basic and acidic residues" evidence="11">
    <location>
        <begin position="785"/>
        <end position="795"/>
    </location>
</feature>
<dbReference type="Gene3D" id="3.40.50.12550">
    <property type="entry name" value="Ubiquitin-activating enzyme E1, inactive adenylation domain, subdomain 2"/>
    <property type="match status" value="1"/>
</dbReference>
<feature type="region of interest" description="Disordered" evidence="11">
    <location>
        <begin position="1"/>
        <end position="24"/>
    </location>
</feature>
<dbReference type="Gene3D" id="3.40.50.720">
    <property type="entry name" value="NAD(P)-binding Rossmann-like Domain"/>
    <property type="match status" value="1"/>
</dbReference>
<keyword evidence="7 10" id="KW-0833">Ubl conjugation pathway</keyword>
<evidence type="ECO:0000259" key="12">
    <source>
        <dbReference type="SMART" id="SM00985"/>
    </source>
</evidence>
<feature type="compositionally biased region" description="Low complexity" evidence="11">
    <location>
        <begin position="1"/>
        <end position="14"/>
    </location>
</feature>
<dbReference type="FunFam" id="1.10.10.2660:FF:000001">
    <property type="entry name" value="Ubiquitin-activating enzyme E1 1"/>
    <property type="match status" value="1"/>
</dbReference>
<dbReference type="PROSITE" id="PS00536">
    <property type="entry name" value="UBIQUITIN_ACTIVAT_1"/>
    <property type="match status" value="1"/>
</dbReference>
<dbReference type="VEuPathDB" id="AmoebaDB:NfTy_044270"/>
<comment type="catalytic activity">
    <reaction evidence="1">
        <text>ATP + ubiquitin + [E1 ubiquitin-activating enzyme]-L-cysteine = AMP + diphosphate + S-ubiquitinyl-[E1 ubiquitin-activating enzyme]-L-cysteine.</text>
        <dbReference type="EC" id="6.2.1.45"/>
    </reaction>
</comment>
<dbReference type="OrthoDB" id="10252231at2759"/>
<dbReference type="OMA" id="GANLHAF"/>
<evidence type="ECO:0000256" key="5">
    <source>
        <dbReference type="ARBA" id="ARBA00022598"/>
    </source>
</evidence>
<dbReference type="GO" id="GO:0004839">
    <property type="term" value="F:ubiquitin activating enzyme activity"/>
    <property type="evidence" value="ECO:0007669"/>
    <property type="project" value="UniProtKB-EC"/>
</dbReference>
<dbReference type="InterPro" id="IPR000594">
    <property type="entry name" value="ThiF_NAD_FAD-bd"/>
</dbReference>
<dbReference type="InterPro" id="IPR033127">
    <property type="entry name" value="UBQ-activ_enz_E1_Cys_AS"/>
</dbReference>
<dbReference type="PRINTS" id="PR01849">
    <property type="entry name" value="UBIQUITINACT"/>
</dbReference>